<evidence type="ECO:0000313" key="3">
    <source>
        <dbReference type="EMBL" id="REF31195.1"/>
    </source>
</evidence>
<keyword evidence="4" id="KW-1185">Reference proteome</keyword>
<evidence type="ECO:0000259" key="2">
    <source>
        <dbReference type="Pfam" id="PF17479"/>
    </source>
</evidence>
<feature type="domain" description="DUF3048" evidence="1">
    <location>
        <begin position="12"/>
        <end position="132"/>
    </location>
</feature>
<sequence>MPSVDPLTGGRKNGNPVIAVKLENTAAAMPQRGLSAADLVFVEEVEGSLTRLMPIYQSSYPQRVEPVRSARSTDIDILPMFGHPLLVYSGVASQVRPKLTKAPIRLNSNGSRDKSRVAPHNVYFDVQAVAKQRGLSTSGDIGLRFATSYAAVTNAAKQEKPDVRVGGDRFTFAYQGGRYLPSWNGRPYTDGATRVMADNVLVLATKAVPDSYKDPAGNPVYKTVSTGSGKLSLYRNGKQISGTWSRTATDQPFVLRDASGNQLQLAPGKTWILLQN</sequence>
<dbReference type="Pfam" id="PF11258">
    <property type="entry name" value="DUF3048"/>
    <property type="match status" value="1"/>
</dbReference>
<proteinExistence type="predicted"/>
<dbReference type="Gene3D" id="3.50.90.10">
    <property type="entry name" value="YerB-like"/>
    <property type="match status" value="1"/>
</dbReference>
<reference evidence="3 4" key="1">
    <citation type="submission" date="2018-08" db="EMBL/GenBank/DDBJ databases">
        <title>Sequencing the genomes of 1000 actinobacteria strains.</title>
        <authorList>
            <person name="Klenk H.-P."/>
        </authorList>
    </citation>
    <scope>NUCLEOTIDE SEQUENCE [LARGE SCALE GENOMIC DNA]</scope>
    <source>
        <strain evidence="3 4">DSM 22967</strain>
    </source>
</reference>
<dbReference type="EMBL" id="QTUA01000001">
    <property type="protein sequence ID" value="REF31195.1"/>
    <property type="molecule type" value="Genomic_DNA"/>
</dbReference>
<dbReference type="Proteomes" id="UP000256253">
    <property type="component" value="Unassembled WGS sequence"/>
</dbReference>
<dbReference type="InterPro" id="IPR023158">
    <property type="entry name" value="YerB-like_sf"/>
</dbReference>
<comment type="caution">
    <text evidence="3">The sequence shown here is derived from an EMBL/GenBank/DDBJ whole genome shotgun (WGS) entry which is preliminary data.</text>
</comment>
<organism evidence="3 4">
    <name type="scientific">Calidifontibacter indicus</name>
    <dbReference type="NCBI Taxonomy" id="419650"/>
    <lineage>
        <taxon>Bacteria</taxon>
        <taxon>Bacillati</taxon>
        <taxon>Actinomycetota</taxon>
        <taxon>Actinomycetes</taxon>
        <taxon>Micrococcales</taxon>
        <taxon>Dermacoccaceae</taxon>
        <taxon>Calidifontibacter</taxon>
    </lineage>
</organism>
<dbReference type="Pfam" id="PF17479">
    <property type="entry name" value="DUF3048_C"/>
    <property type="match status" value="1"/>
</dbReference>
<dbReference type="SUPFAM" id="SSF159774">
    <property type="entry name" value="YerB-like"/>
    <property type="match status" value="1"/>
</dbReference>
<feature type="domain" description="DUF3048" evidence="2">
    <location>
        <begin position="169"/>
        <end position="272"/>
    </location>
</feature>
<dbReference type="AlphaFoldDB" id="A0A3D9UX83"/>
<accession>A0A3D9UX83</accession>
<dbReference type="InterPro" id="IPR021416">
    <property type="entry name" value="DUF3048_N"/>
</dbReference>
<name>A0A3D9UX83_9MICO</name>
<dbReference type="InterPro" id="IPR035328">
    <property type="entry name" value="DUF3048_C"/>
</dbReference>
<protein>
    <submittedName>
        <fullName evidence="3">DUF3048 family protein</fullName>
    </submittedName>
</protein>
<evidence type="ECO:0000313" key="4">
    <source>
        <dbReference type="Proteomes" id="UP000256253"/>
    </source>
</evidence>
<evidence type="ECO:0000259" key="1">
    <source>
        <dbReference type="Pfam" id="PF11258"/>
    </source>
</evidence>
<gene>
    <name evidence="3" type="ORF">DFJ65_2242</name>
</gene>